<comment type="caution">
    <text evidence="1">The sequence shown here is derived from an EMBL/GenBank/DDBJ whole genome shotgun (WGS) entry which is preliminary data.</text>
</comment>
<sequence>MQWPTTLLRHDTPAAMNSGVQPHYDWLILDPQAHRNPDLGLWTMRTPAHWRDWPKLQRLDLTPLPRHRRRYLHWEGQLTGNRGHVHIAGRGHVVAHLWTPARIELTLHPHAANHATEEPIALSLTPLAAGWRGVVNSPVR</sequence>
<dbReference type="AlphaFoldDB" id="A0A7X0H9M2"/>
<protein>
    <submittedName>
        <fullName evidence="1">Uncharacterized protein</fullName>
    </submittedName>
</protein>
<dbReference type="EMBL" id="JACHGY010000001">
    <property type="protein sequence ID" value="MBB6430686.1"/>
    <property type="molecule type" value="Genomic_DNA"/>
</dbReference>
<accession>A0A7X0H9M2</accession>
<gene>
    <name evidence="1" type="ORF">HNQ40_002492</name>
</gene>
<reference evidence="1 2" key="1">
    <citation type="submission" date="2020-08" db="EMBL/GenBank/DDBJ databases">
        <title>Genomic Encyclopedia of Type Strains, Phase IV (KMG-IV): sequencing the most valuable type-strain genomes for metagenomic binning, comparative biology and taxonomic classification.</title>
        <authorList>
            <person name="Goeker M."/>
        </authorList>
    </citation>
    <scope>NUCLEOTIDE SEQUENCE [LARGE SCALE GENOMIC DNA]</scope>
    <source>
        <strain evidence="1 2">DSM 103725</strain>
    </source>
</reference>
<proteinExistence type="predicted"/>
<evidence type="ECO:0000313" key="1">
    <source>
        <dbReference type="EMBL" id="MBB6430686.1"/>
    </source>
</evidence>
<name>A0A7X0H9M2_9BACT</name>
<keyword evidence="2" id="KW-1185">Reference proteome</keyword>
<organism evidence="1 2">
    <name type="scientific">Algisphaera agarilytica</name>
    <dbReference type="NCBI Taxonomy" id="1385975"/>
    <lineage>
        <taxon>Bacteria</taxon>
        <taxon>Pseudomonadati</taxon>
        <taxon>Planctomycetota</taxon>
        <taxon>Phycisphaerae</taxon>
        <taxon>Phycisphaerales</taxon>
        <taxon>Phycisphaeraceae</taxon>
        <taxon>Algisphaera</taxon>
    </lineage>
</organism>
<evidence type="ECO:0000313" key="2">
    <source>
        <dbReference type="Proteomes" id="UP000541810"/>
    </source>
</evidence>
<dbReference type="Proteomes" id="UP000541810">
    <property type="component" value="Unassembled WGS sequence"/>
</dbReference>
<dbReference type="RefSeq" id="WP_184678185.1">
    <property type="nucleotide sequence ID" value="NZ_JACHGY010000001.1"/>
</dbReference>